<evidence type="ECO:0000313" key="7">
    <source>
        <dbReference type="EMBL" id="GAA4310754.1"/>
    </source>
</evidence>
<feature type="transmembrane region" description="Helical" evidence="6">
    <location>
        <begin position="138"/>
        <end position="156"/>
    </location>
</feature>
<dbReference type="Pfam" id="PF12679">
    <property type="entry name" value="ABC2_membrane_2"/>
    <property type="match status" value="1"/>
</dbReference>
<dbReference type="NCBIfam" id="TIGR03518">
    <property type="entry name" value="ABC_perm_GldF"/>
    <property type="match status" value="1"/>
</dbReference>
<keyword evidence="4 6" id="KW-1133">Transmembrane helix</keyword>
<dbReference type="InterPro" id="IPR051449">
    <property type="entry name" value="ABC-2_transporter_component"/>
</dbReference>
<feature type="transmembrane region" description="Helical" evidence="6">
    <location>
        <begin position="94"/>
        <end position="118"/>
    </location>
</feature>
<keyword evidence="2" id="KW-1003">Cell membrane</keyword>
<evidence type="ECO:0000256" key="2">
    <source>
        <dbReference type="ARBA" id="ARBA00022475"/>
    </source>
</evidence>
<dbReference type="PANTHER" id="PTHR30294:SF29">
    <property type="entry name" value="MULTIDRUG ABC TRANSPORTER PERMEASE YBHS-RELATED"/>
    <property type="match status" value="1"/>
</dbReference>
<name>A0ABP8FUC0_9BACT</name>
<evidence type="ECO:0000256" key="4">
    <source>
        <dbReference type="ARBA" id="ARBA00022989"/>
    </source>
</evidence>
<keyword evidence="5 6" id="KW-0472">Membrane</keyword>
<reference evidence="8" key="1">
    <citation type="journal article" date="2019" name="Int. J. Syst. Evol. Microbiol.">
        <title>The Global Catalogue of Microorganisms (GCM) 10K type strain sequencing project: providing services to taxonomists for standard genome sequencing and annotation.</title>
        <authorList>
            <consortium name="The Broad Institute Genomics Platform"/>
            <consortium name="The Broad Institute Genome Sequencing Center for Infectious Disease"/>
            <person name="Wu L."/>
            <person name="Ma J."/>
        </authorList>
    </citation>
    <scope>NUCLEOTIDE SEQUENCE [LARGE SCALE GENOMIC DNA]</scope>
    <source>
        <strain evidence="8">JCM 17664</strain>
    </source>
</reference>
<feature type="transmembrane region" description="Helical" evidence="6">
    <location>
        <begin position="163"/>
        <end position="181"/>
    </location>
</feature>
<feature type="transmembrane region" description="Helical" evidence="6">
    <location>
        <begin position="56"/>
        <end position="73"/>
    </location>
</feature>
<evidence type="ECO:0000256" key="6">
    <source>
        <dbReference type="SAM" id="Phobius"/>
    </source>
</evidence>
<dbReference type="RefSeq" id="WP_344978673.1">
    <property type="nucleotide sequence ID" value="NZ_BAABFN010000004.1"/>
</dbReference>
<keyword evidence="8" id="KW-1185">Reference proteome</keyword>
<comment type="subcellular location">
    <subcellularLocation>
        <location evidence="1">Cell membrane</location>
        <topology evidence="1">Multi-pass membrane protein</topology>
    </subcellularLocation>
</comment>
<dbReference type="Proteomes" id="UP001501207">
    <property type="component" value="Unassembled WGS sequence"/>
</dbReference>
<evidence type="ECO:0000256" key="3">
    <source>
        <dbReference type="ARBA" id="ARBA00022692"/>
    </source>
</evidence>
<sequence length="243" mass="26495">MQAILNKEIRQFFSSIAGYVSVVLFLIANALFLFVFPDTSLLNDGYATLDRFFTTAPWILLFLIPAITMRSLAEEARNGTLELLLTRPVSAWEIIGGKYLACIILLVFACIPTVTAWVTVHALAAGPGMVDDGAITGSYIGLLLLGAVFTAIGIWTSSLTSHTVVAFLTAVFTCFIFYTGFDALSGIPAFAGGADYYLQLAGIDFHYASISRGVADLRDILYFLSVIALFLLLTKQSLERYKQ</sequence>
<feature type="transmembrane region" description="Helical" evidence="6">
    <location>
        <begin position="12"/>
        <end position="36"/>
    </location>
</feature>
<feature type="transmembrane region" description="Helical" evidence="6">
    <location>
        <begin position="220"/>
        <end position="238"/>
    </location>
</feature>
<gene>
    <name evidence="7" type="primary">gldF</name>
    <name evidence="7" type="ORF">GCM10023143_19430</name>
</gene>
<organism evidence="7 8">
    <name type="scientific">Compostibacter hankyongensis</name>
    <dbReference type="NCBI Taxonomy" id="1007089"/>
    <lineage>
        <taxon>Bacteria</taxon>
        <taxon>Pseudomonadati</taxon>
        <taxon>Bacteroidota</taxon>
        <taxon>Chitinophagia</taxon>
        <taxon>Chitinophagales</taxon>
        <taxon>Chitinophagaceae</taxon>
        <taxon>Compostibacter</taxon>
    </lineage>
</organism>
<dbReference type="PANTHER" id="PTHR30294">
    <property type="entry name" value="MEMBRANE COMPONENT OF ABC TRANSPORTER YHHJ-RELATED"/>
    <property type="match status" value="1"/>
</dbReference>
<evidence type="ECO:0000256" key="5">
    <source>
        <dbReference type="ARBA" id="ARBA00023136"/>
    </source>
</evidence>
<comment type="caution">
    <text evidence="7">The sequence shown here is derived from an EMBL/GenBank/DDBJ whole genome shotgun (WGS) entry which is preliminary data.</text>
</comment>
<evidence type="ECO:0000313" key="8">
    <source>
        <dbReference type="Proteomes" id="UP001501207"/>
    </source>
</evidence>
<keyword evidence="3 6" id="KW-0812">Transmembrane</keyword>
<dbReference type="InterPro" id="IPR019860">
    <property type="entry name" value="Motility-assoc_ABC_perm_GldF"/>
</dbReference>
<proteinExistence type="predicted"/>
<protein>
    <submittedName>
        <fullName evidence="7">Gliding motility-associated ABC transporter permease subunit GldF</fullName>
    </submittedName>
</protein>
<evidence type="ECO:0000256" key="1">
    <source>
        <dbReference type="ARBA" id="ARBA00004651"/>
    </source>
</evidence>
<dbReference type="EMBL" id="BAABFN010000004">
    <property type="protein sequence ID" value="GAA4310754.1"/>
    <property type="molecule type" value="Genomic_DNA"/>
</dbReference>
<accession>A0ABP8FUC0</accession>